<reference evidence="3" key="1">
    <citation type="journal article" date="2016" name="Nature">
        <title>The genome of the seagrass Zostera marina reveals angiosperm adaptation to the sea.</title>
        <authorList>
            <person name="Olsen J.L."/>
            <person name="Rouze P."/>
            <person name="Verhelst B."/>
            <person name="Lin Y.-C."/>
            <person name="Bayer T."/>
            <person name="Collen J."/>
            <person name="Dattolo E."/>
            <person name="De Paoli E."/>
            <person name="Dittami S."/>
            <person name="Maumus F."/>
            <person name="Michel G."/>
            <person name="Kersting A."/>
            <person name="Lauritano C."/>
            <person name="Lohaus R."/>
            <person name="Toepel M."/>
            <person name="Tonon T."/>
            <person name="Vanneste K."/>
            <person name="Amirebrahimi M."/>
            <person name="Brakel J."/>
            <person name="Bostroem C."/>
            <person name="Chovatia M."/>
            <person name="Grimwood J."/>
            <person name="Jenkins J.W."/>
            <person name="Jueterbock A."/>
            <person name="Mraz A."/>
            <person name="Stam W.T."/>
            <person name="Tice H."/>
            <person name="Bornberg-Bauer E."/>
            <person name="Green P.J."/>
            <person name="Pearson G.A."/>
            <person name="Procaccini G."/>
            <person name="Duarte C.M."/>
            <person name="Schmutz J."/>
            <person name="Reusch T.B.H."/>
            <person name="Van de Peer Y."/>
        </authorList>
    </citation>
    <scope>NUCLEOTIDE SEQUENCE [LARGE SCALE GENOMIC DNA]</scope>
    <source>
        <strain evidence="3">cv. Finnish</strain>
    </source>
</reference>
<keyword evidence="3" id="KW-1185">Reference proteome</keyword>
<evidence type="ECO:0000256" key="1">
    <source>
        <dbReference type="SAM" id="MobiDB-lite"/>
    </source>
</evidence>
<feature type="region of interest" description="Disordered" evidence="1">
    <location>
        <begin position="474"/>
        <end position="519"/>
    </location>
</feature>
<feature type="compositionally biased region" description="Basic residues" evidence="1">
    <location>
        <begin position="219"/>
        <end position="230"/>
    </location>
</feature>
<comment type="caution">
    <text evidence="2">The sequence shown here is derived from an EMBL/GenBank/DDBJ whole genome shotgun (WGS) entry which is preliminary data.</text>
</comment>
<gene>
    <name evidence="2" type="ORF">ZOSMA_93G00120</name>
</gene>
<accession>A0A0K9NIU3</accession>
<name>A0A0K9NIU3_ZOSMR</name>
<proteinExistence type="predicted"/>
<feature type="compositionally biased region" description="Low complexity" evidence="1">
    <location>
        <begin position="288"/>
        <end position="300"/>
    </location>
</feature>
<feature type="compositionally biased region" description="Acidic residues" evidence="1">
    <location>
        <begin position="343"/>
        <end position="352"/>
    </location>
</feature>
<evidence type="ECO:0000313" key="3">
    <source>
        <dbReference type="Proteomes" id="UP000036987"/>
    </source>
</evidence>
<dbReference type="Proteomes" id="UP000036987">
    <property type="component" value="Unassembled WGS sequence"/>
</dbReference>
<evidence type="ECO:0000313" key="2">
    <source>
        <dbReference type="EMBL" id="KMZ56548.1"/>
    </source>
</evidence>
<dbReference type="AlphaFoldDB" id="A0A0K9NIU3"/>
<feature type="region of interest" description="Disordered" evidence="1">
    <location>
        <begin position="338"/>
        <end position="409"/>
    </location>
</feature>
<feature type="compositionally biased region" description="Low complexity" evidence="1">
    <location>
        <begin position="203"/>
        <end position="215"/>
    </location>
</feature>
<feature type="region of interest" description="Disordered" evidence="1">
    <location>
        <begin position="190"/>
        <end position="302"/>
    </location>
</feature>
<feature type="compositionally biased region" description="Basic and acidic residues" evidence="1">
    <location>
        <begin position="507"/>
        <end position="519"/>
    </location>
</feature>
<feature type="compositionally biased region" description="Basic and acidic residues" evidence="1">
    <location>
        <begin position="247"/>
        <end position="270"/>
    </location>
</feature>
<organism evidence="2 3">
    <name type="scientific">Zostera marina</name>
    <name type="common">Eelgrass</name>
    <dbReference type="NCBI Taxonomy" id="29655"/>
    <lineage>
        <taxon>Eukaryota</taxon>
        <taxon>Viridiplantae</taxon>
        <taxon>Streptophyta</taxon>
        <taxon>Embryophyta</taxon>
        <taxon>Tracheophyta</taxon>
        <taxon>Spermatophyta</taxon>
        <taxon>Magnoliopsida</taxon>
        <taxon>Liliopsida</taxon>
        <taxon>Zosteraceae</taxon>
        <taxon>Zostera</taxon>
    </lineage>
</organism>
<evidence type="ECO:0008006" key="4">
    <source>
        <dbReference type="Google" id="ProtNLM"/>
    </source>
</evidence>
<sequence length="555" mass="62593">MKPKAKPTSDWANKYTTLDADLKRDVVSLTMSVILEKKKEMNDEDADDIVRLWIISLFITILGCKNSYRIGKKMLDYVDNLGFLEEYNWAAYIREVLFLKMETCRDSVLCRRQTTSASKEYLDGCILVLMVWLYKHTMIAKPDDVYAGFEPYFKKWGGDVIVLRTSLVFPHDIALAKRLSIVKDMECDSSEKETSNSDEVDGGSDSTTNSDSSDSIDAKKKKKSIAKGKKHLVEAKKIQKNTSKEGSAVKKTVDATIRTDKEQPRILDKKKASKKKKIGQSPVRRSSRLSSGRSESAGSLNTAEKYLEKLKKPKESKKVRFGNDEIVCRRKLLRRRVKMKEKEEEDAANEEVDGNKSSVDVEKILSEAVGDDTVMLNEEETKKCSNEASEELDAGILKKDDPKQSANDDTEIVNDASEAVNAAILEVDDPNEKFHDNSEQLYDKIIDNNVRQEEVIVEEQNILNVADVHDDEPKVTEEVEVVKTGSGPNEAKKPRPVVVDIKIGESGNHDKGKGKDDMDYANDKMKINFTPPSFSLQLFVAEKGKAEQKSLRLRQ</sequence>
<dbReference type="EMBL" id="LFYR01002156">
    <property type="protein sequence ID" value="KMZ56548.1"/>
    <property type="molecule type" value="Genomic_DNA"/>
</dbReference>
<protein>
    <recommendedName>
        <fullName evidence="4">Aminotransferase-like plant mobile domain-containing protein</fullName>
    </recommendedName>
</protein>